<evidence type="ECO:0000313" key="2">
    <source>
        <dbReference type="Proteomes" id="UP000187941"/>
    </source>
</evidence>
<protein>
    <recommendedName>
        <fullName evidence="3">Lipocalin-like domain-containing protein</fullName>
    </recommendedName>
</protein>
<dbReference type="STRING" id="1178516.AWR27_15275"/>
<dbReference type="EMBL" id="CP014263">
    <property type="protein sequence ID" value="AQG80563.1"/>
    <property type="molecule type" value="Genomic_DNA"/>
</dbReference>
<dbReference type="OrthoDB" id="960444at2"/>
<evidence type="ECO:0000313" key="1">
    <source>
        <dbReference type="EMBL" id="AQG80563.1"/>
    </source>
</evidence>
<name>A0A1P9WYX6_9BACT</name>
<dbReference type="Proteomes" id="UP000187941">
    <property type="component" value="Chromosome"/>
</dbReference>
<dbReference type="KEGG" id="smon:AWR27_15275"/>
<evidence type="ECO:0008006" key="3">
    <source>
        <dbReference type="Google" id="ProtNLM"/>
    </source>
</evidence>
<gene>
    <name evidence="1" type="ORF">AWR27_15275</name>
</gene>
<sequence length="131" mass="14562">MHYTHFSRLWQLATLLFLLSAVSIDCRNRLASTDLGTTMTLQGRWKKITMSACSQAYPALIEFKANGLYSAESDPKAPVHPVWDVGTFAVEPGQVQLSTSNDAVITYKTAQTRKQISFQAPDGCTITYEKL</sequence>
<accession>A0A1P9WYX6</accession>
<organism evidence="1 2">
    <name type="scientific">Spirosoma montaniterrae</name>
    <dbReference type="NCBI Taxonomy" id="1178516"/>
    <lineage>
        <taxon>Bacteria</taxon>
        <taxon>Pseudomonadati</taxon>
        <taxon>Bacteroidota</taxon>
        <taxon>Cytophagia</taxon>
        <taxon>Cytophagales</taxon>
        <taxon>Cytophagaceae</taxon>
        <taxon>Spirosoma</taxon>
    </lineage>
</organism>
<reference evidence="1 2" key="1">
    <citation type="submission" date="2016-01" db="EMBL/GenBank/DDBJ databases">
        <authorList>
            <person name="Oliw E.H."/>
        </authorList>
    </citation>
    <scope>NUCLEOTIDE SEQUENCE [LARGE SCALE GENOMIC DNA]</scope>
    <source>
        <strain evidence="1 2">DY10</strain>
    </source>
</reference>
<proteinExistence type="predicted"/>
<dbReference type="RefSeq" id="WP_077131991.1">
    <property type="nucleotide sequence ID" value="NZ_CP014263.1"/>
</dbReference>
<dbReference type="AlphaFoldDB" id="A0A1P9WYX6"/>
<keyword evidence="2" id="KW-1185">Reference proteome</keyword>